<dbReference type="AlphaFoldDB" id="A0A6B8WED2"/>
<gene>
    <name evidence="5" type="ORF">COCCU_12250</name>
</gene>
<keyword evidence="2" id="KW-1133">Transmembrane helix</keyword>
<feature type="compositionally biased region" description="Low complexity" evidence="1">
    <location>
        <begin position="817"/>
        <end position="826"/>
    </location>
</feature>
<dbReference type="RefSeq" id="WP_156231849.1">
    <property type="nucleotide sequence ID" value="NZ_CP046455.1"/>
</dbReference>
<name>A0A6B8WED2_9CORY</name>
<feature type="signal peptide" evidence="3">
    <location>
        <begin position="1"/>
        <end position="29"/>
    </location>
</feature>
<feature type="region of interest" description="Disordered" evidence="1">
    <location>
        <begin position="816"/>
        <end position="893"/>
    </location>
</feature>
<keyword evidence="6" id="KW-1185">Reference proteome</keyword>
<evidence type="ECO:0000256" key="1">
    <source>
        <dbReference type="SAM" id="MobiDB-lite"/>
    </source>
</evidence>
<dbReference type="InterPro" id="IPR036465">
    <property type="entry name" value="vWFA_dom_sf"/>
</dbReference>
<feature type="transmembrane region" description="Helical" evidence="2">
    <location>
        <begin position="638"/>
        <end position="660"/>
    </location>
</feature>
<sequence length="893" mass="92400" precursor="true">MNPVRSFKTLAVAAAATLITAVAAPGALAQPGIPAPASGSLSQVGACISDKKALDLIIMIDETGSLIHEVSGGQIHEDRPGADVEHNRVPAAQSFVEELLSKQSDEGFRTTVRIAGFGQTYKSGATDPENYGEWTELSEATVADTKAEIQAFTERTDEQYTNYAAAIDGAYQDFSRSASGDACRMLVTFTDGALTAAEGADAAEQALCAPGGVSDRLRSAGVSHIGIGLSAPQNPSDFGLLQSITEGAGTCGELPPNGAFFTADNVGGLFAAFREALATGGEAMGETGAGEPFTFTLDNSVNSVRFTAIAKDDLGPAAHLVLTAPNGETVELRESGSGSLNSAEVGWEAESTPVQMADGTLALPEGGDWAGVWQLQFQNFDSGAVDSRVFNSVEIQPDLQLRFGAGENPAEGGVNLRDDQQLQLQLVDRDGNPRALEGQARLELSFTRADNAETQVLAEDLDLSSGQAEVALDAITDLPALGSLNARTTITTAGADGNPGTSLSPILSATSFSLTQRDMPQLPGGIHFEATEETLSVDVPVNGPGRVWLPEGSQLQGTLPEGMSITAGSEYNSVDNALVLGEDESTTFPVDLSLSELRDGLVNGSLPLQIANPEGANEATVAVPTEGSVSVPINTTTFLAALISALLLALLIPLLVLYAVRFFTAKIPREAFAAVRIPLEYKDGLLTYEGRNQPDLNSRTTAQNQVNISEGQFHADGYQVQVKSFQLNPFAEPVAVVEHVPSISGEGKQDQGRAKLPLVVQGSWFLAARSGEPAQLELVAFPYLPSDPGQLNELTHDITHYAPNLAEQLLEELDDVPAQPGDANPGAPGGGDTPAQPGTEYPQPNFGGGFGSGGPNGPTPGGGFGSGGPGGGFGSGGPGGPNPGGGFGSPRTP</sequence>
<dbReference type="PROSITE" id="PS50234">
    <property type="entry name" value="VWFA"/>
    <property type="match status" value="1"/>
</dbReference>
<proteinExistence type="predicted"/>
<reference evidence="5 6" key="1">
    <citation type="submission" date="2019-11" db="EMBL/GenBank/DDBJ databases">
        <title>Complete genome sequence of Corynebacterium kalinowskii 1959, a novel Corynebacterium species isolated from soil of a small paddock in Vilsendorf, Germany.</title>
        <authorList>
            <person name="Schaffert L."/>
            <person name="Ruwe M."/>
            <person name="Milse J."/>
            <person name="Hanuschka K."/>
            <person name="Ortseifen V."/>
            <person name="Droste J."/>
            <person name="Brandt D."/>
            <person name="Schlueter L."/>
            <person name="Kutter Y."/>
            <person name="Vinke S."/>
            <person name="Viehoefer P."/>
            <person name="Jacob L."/>
            <person name="Luebke N.-C."/>
            <person name="Schulte-Berndt E."/>
            <person name="Hain C."/>
            <person name="Linder M."/>
            <person name="Schmidt P."/>
            <person name="Wollenschlaeger L."/>
            <person name="Luttermann T."/>
            <person name="Thieme E."/>
            <person name="Hassa J."/>
            <person name="Haak M."/>
            <person name="Wittchen M."/>
            <person name="Mentz A."/>
            <person name="Persicke M."/>
            <person name="Busche T."/>
            <person name="Ruckert C."/>
        </authorList>
    </citation>
    <scope>NUCLEOTIDE SEQUENCE [LARGE SCALE GENOMIC DNA]</scope>
    <source>
        <strain evidence="5 6">2039</strain>
    </source>
</reference>
<protein>
    <recommendedName>
        <fullName evidence="4">VWFA domain-containing protein</fullName>
    </recommendedName>
</protein>
<evidence type="ECO:0000256" key="3">
    <source>
        <dbReference type="SAM" id="SignalP"/>
    </source>
</evidence>
<feature type="chain" id="PRO_5025464826" description="VWFA domain-containing protein" evidence="3">
    <location>
        <begin position="30"/>
        <end position="893"/>
    </location>
</feature>
<keyword evidence="2" id="KW-0472">Membrane</keyword>
<dbReference type="SUPFAM" id="SSF53300">
    <property type="entry name" value="vWA-like"/>
    <property type="match status" value="1"/>
</dbReference>
<keyword evidence="2" id="KW-0812">Transmembrane</keyword>
<dbReference type="EMBL" id="CP046455">
    <property type="protein sequence ID" value="QGU08350.1"/>
    <property type="molecule type" value="Genomic_DNA"/>
</dbReference>
<feature type="domain" description="VWFA" evidence="4">
    <location>
        <begin position="55"/>
        <end position="277"/>
    </location>
</feature>
<keyword evidence="3" id="KW-0732">Signal</keyword>
<evidence type="ECO:0000259" key="4">
    <source>
        <dbReference type="PROSITE" id="PS50234"/>
    </source>
</evidence>
<dbReference type="CDD" id="cd00198">
    <property type="entry name" value="vWFA"/>
    <property type="match status" value="1"/>
</dbReference>
<organism evidence="5 6">
    <name type="scientific">Corynebacterium occultum</name>
    <dbReference type="NCBI Taxonomy" id="2675219"/>
    <lineage>
        <taxon>Bacteria</taxon>
        <taxon>Bacillati</taxon>
        <taxon>Actinomycetota</taxon>
        <taxon>Actinomycetes</taxon>
        <taxon>Mycobacteriales</taxon>
        <taxon>Corynebacteriaceae</taxon>
        <taxon>Corynebacterium</taxon>
    </lineage>
</organism>
<dbReference type="Gene3D" id="3.40.50.410">
    <property type="entry name" value="von Willebrand factor, type A domain"/>
    <property type="match status" value="1"/>
</dbReference>
<accession>A0A6B8WED2</accession>
<evidence type="ECO:0000313" key="5">
    <source>
        <dbReference type="EMBL" id="QGU08350.1"/>
    </source>
</evidence>
<evidence type="ECO:0000256" key="2">
    <source>
        <dbReference type="SAM" id="Phobius"/>
    </source>
</evidence>
<feature type="compositionally biased region" description="Gly residues" evidence="1">
    <location>
        <begin position="846"/>
        <end position="893"/>
    </location>
</feature>
<dbReference type="Proteomes" id="UP000424462">
    <property type="component" value="Chromosome"/>
</dbReference>
<dbReference type="KEGG" id="cok:COCCU_12250"/>
<dbReference type="InterPro" id="IPR002035">
    <property type="entry name" value="VWF_A"/>
</dbReference>
<evidence type="ECO:0000313" key="6">
    <source>
        <dbReference type="Proteomes" id="UP000424462"/>
    </source>
</evidence>